<protein>
    <submittedName>
        <fullName evidence="3">Uncharacterized protein</fullName>
    </submittedName>
</protein>
<keyword evidence="4" id="KW-1185">Reference proteome</keyword>
<feature type="region of interest" description="Disordered" evidence="1">
    <location>
        <begin position="1"/>
        <end position="21"/>
    </location>
</feature>
<dbReference type="KEGG" id="clz:BIU88_07375"/>
<keyword evidence="2" id="KW-1133">Transmembrane helix</keyword>
<keyword evidence="2" id="KW-0472">Membrane</keyword>
<keyword evidence="2" id="KW-0812">Transmembrane</keyword>
<proteinExistence type="predicted"/>
<evidence type="ECO:0000313" key="4">
    <source>
        <dbReference type="Proteomes" id="UP000095185"/>
    </source>
</evidence>
<dbReference type="Proteomes" id="UP000095185">
    <property type="component" value="Chromosome"/>
</dbReference>
<evidence type="ECO:0000256" key="2">
    <source>
        <dbReference type="SAM" id="Phobius"/>
    </source>
</evidence>
<feature type="transmembrane region" description="Helical" evidence="2">
    <location>
        <begin position="54"/>
        <end position="76"/>
    </location>
</feature>
<dbReference type="RefSeq" id="WP_069810055.1">
    <property type="nucleotide sequence ID" value="NZ_CP017305.1"/>
</dbReference>
<evidence type="ECO:0000313" key="3">
    <source>
        <dbReference type="EMBL" id="AOS83982.1"/>
    </source>
</evidence>
<dbReference type="EMBL" id="CP017305">
    <property type="protein sequence ID" value="AOS83982.1"/>
    <property type="molecule type" value="Genomic_DNA"/>
</dbReference>
<organism evidence="3 4">
    <name type="scientific">Chlorobaculum limnaeum</name>
    <dbReference type="NCBI Taxonomy" id="274537"/>
    <lineage>
        <taxon>Bacteria</taxon>
        <taxon>Pseudomonadati</taxon>
        <taxon>Chlorobiota</taxon>
        <taxon>Chlorobiia</taxon>
        <taxon>Chlorobiales</taxon>
        <taxon>Chlorobiaceae</taxon>
        <taxon>Chlorobaculum</taxon>
    </lineage>
</organism>
<dbReference type="AlphaFoldDB" id="A0A1D8CYG6"/>
<gene>
    <name evidence="3" type="ORF">BIU88_07375</name>
</gene>
<sequence>MPAIEPSHYRQPTCKHANDDQNIDKEKMPKYTAETRLLLLIKMNGMNEINIDMLLANAVFAYFQLMNYELSFILLFSDSLDKL</sequence>
<accession>A0A1D8CYG6</accession>
<name>A0A1D8CYG6_CHLLM</name>
<reference evidence="3" key="1">
    <citation type="submission" date="2016-09" db="EMBL/GenBank/DDBJ databases">
        <title>Genome sequence of Chlorobaculum limnaeum.</title>
        <authorList>
            <person name="Liu Z."/>
            <person name="Tank M."/>
            <person name="Bryant D.A."/>
        </authorList>
    </citation>
    <scope>NUCLEOTIDE SEQUENCE [LARGE SCALE GENOMIC DNA]</scope>
    <source>
        <strain evidence="3">DSM 1677</strain>
    </source>
</reference>
<evidence type="ECO:0000256" key="1">
    <source>
        <dbReference type="SAM" id="MobiDB-lite"/>
    </source>
</evidence>